<sequence length="127" mass="13968">MGCHSANRKRGVVRGRRIPQRGDIWHIDLDPALGSEQRGSRPALILSPAPFNRLGLFLACPITQGGEFARTHGFTVSLSGTGTTTQGVILVHQARMLDYRERNARFVEHAPDEITEDVLARVAALLE</sequence>
<dbReference type="OrthoDB" id="9808744at2"/>
<dbReference type="GO" id="GO:0004521">
    <property type="term" value="F:RNA endonuclease activity"/>
    <property type="evidence" value="ECO:0007669"/>
    <property type="project" value="TreeGrafter"/>
</dbReference>
<proteinExistence type="predicted"/>
<dbReference type="GO" id="GO:0016075">
    <property type="term" value="P:rRNA catabolic process"/>
    <property type="evidence" value="ECO:0007669"/>
    <property type="project" value="TreeGrafter"/>
</dbReference>
<dbReference type="InterPro" id="IPR003477">
    <property type="entry name" value="PemK-like"/>
</dbReference>
<dbReference type="Gene3D" id="2.30.30.110">
    <property type="match status" value="1"/>
</dbReference>
<name>A0A3M8SC76_9PROT</name>
<dbReference type="GO" id="GO:0006402">
    <property type="term" value="P:mRNA catabolic process"/>
    <property type="evidence" value="ECO:0007669"/>
    <property type="project" value="TreeGrafter"/>
</dbReference>
<dbReference type="InterPro" id="IPR011067">
    <property type="entry name" value="Plasmid_toxin/cell-grow_inhib"/>
</dbReference>
<evidence type="ECO:0000313" key="1">
    <source>
        <dbReference type="EMBL" id="RNF76714.1"/>
    </source>
</evidence>
<comment type="caution">
    <text evidence="1">The sequence shown here is derived from an EMBL/GenBank/DDBJ whole genome shotgun (WGS) entry which is preliminary data.</text>
</comment>
<protein>
    <submittedName>
        <fullName evidence="1">Type II toxin-antitoxin system ChpB family toxin</fullName>
    </submittedName>
</protein>
<dbReference type="NCBIfam" id="NF007320">
    <property type="entry name" value="PRK09812.1"/>
    <property type="match status" value="1"/>
</dbReference>
<dbReference type="SUPFAM" id="SSF50118">
    <property type="entry name" value="Cell growth inhibitor/plasmid maintenance toxic component"/>
    <property type="match status" value="1"/>
</dbReference>
<dbReference type="AlphaFoldDB" id="A0A3M8SC76"/>
<dbReference type="PANTHER" id="PTHR33988">
    <property type="entry name" value="ENDORIBONUCLEASE MAZF-RELATED"/>
    <property type="match status" value="1"/>
</dbReference>
<accession>A0A3M8SC76</accession>
<dbReference type="EMBL" id="RIZI01000063">
    <property type="protein sequence ID" value="RNF76714.1"/>
    <property type="molecule type" value="Genomic_DNA"/>
</dbReference>
<organism evidence="1">
    <name type="scientific">Acidithiobacillus sulfuriphilus</name>
    <dbReference type="NCBI Taxonomy" id="1867749"/>
    <lineage>
        <taxon>Bacteria</taxon>
        <taxon>Pseudomonadati</taxon>
        <taxon>Pseudomonadota</taxon>
        <taxon>Acidithiobacillia</taxon>
        <taxon>Acidithiobacillales</taxon>
        <taxon>Acidithiobacillaceae</taxon>
        <taxon>Acidithiobacillus</taxon>
    </lineage>
</organism>
<reference evidence="1" key="1">
    <citation type="submission" date="2018-10" db="EMBL/GenBank/DDBJ databases">
        <title>Acidithiobacillus sulfuriphilus sp. nov.: an extremely acidophilic sulfur-oxidizing chemolithotroph isolated from a neutral pH environment.</title>
        <authorList>
            <person name="Falagan C."/>
            <person name="Moya-Beltran A."/>
            <person name="Quatrini R."/>
            <person name="Johnson D.B."/>
        </authorList>
    </citation>
    <scope>NUCLEOTIDE SEQUENCE [LARGE SCALE GENOMIC DNA]</scope>
    <source>
        <strain evidence="1">CJ-2</strain>
    </source>
</reference>
<dbReference type="Pfam" id="PF02452">
    <property type="entry name" value="PemK_toxin"/>
    <property type="match status" value="1"/>
</dbReference>
<dbReference type="PANTHER" id="PTHR33988:SF3">
    <property type="entry name" value="ENDORIBONUCLEASE TOXIN CHPB-RELATED"/>
    <property type="match status" value="1"/>
</dbReference>
<gene>
    <name evidence="1" type="ORF">EC580_00685</name>
</gene>
<dbReference type="GO" id="GO:0003677">
    <property type="term" value="F:DNA binding"/>
    <property type="evidence" value="ECO:0007669"/>
    <property type="project" value="InterPro"/>
</dbReference>